<sequence>MGHRTEFPGIASFSLHLLEAGFDHGGEQLVGLDTRYLDVSMGVAVHQQLFLDFIGKNGEHGLRALAQTTADERYALGTVGQGVESNLFLCQEVVDLVDQSLDLRDELNQAFGNKHHTEVVSIQCTIAHRLGDILNDADQTLLVGLDLFTDQTYIRLGLKSALQCDVTCTATHQFNEVPVLLGTVCIALDVADQLAVRLGGGIEPERYFDGFILQVPVDGLWATDDLDTVLLLQEILGKHTCIGV</sequence>
<protein>
    <submittedName>
        <fullName evidence="1">Uncharacterized protein</fullName>
    </submittedName>
</protein>
<comment type="caution">
    <text evidence="1">The sequence shown here is derived from an EMBL/GenBank/DDBJ whole genome shotgun (WGS) entry which is preliminary data.</text>
</comment>
<proteinExistence type="predicted"/>
<reference evidence="1" key="1">
    <citation type="submission" date="2019-08" db="EMBL/GenBank/DDBJ databases">
        <authorList>
            <person name="Kucharzyk K."/>
            <person name="Murdoch R.W."/>
            <person name="Higgins S."/>
            <person name="Loffler F."/>
        </authorList>
    </citation>
    <scope>NUCLEOTIDE SEQUENCE</scope>
</reference>
<name>A0A645DD40_9ZZZZ</name>
<dbReference type="EMBL" id="VSSQ01035004">
    <property type="protein sequence ID" value="MPM87115.1"/>
    <property type="molecule type" value="Genomic_DNA"/>
</dbReference>
<accession>A0A645DD40</accession>
<dbReference type="AlphaFoldDB" id="A0A645DD40"/>
<organism evidence="1">
    <name type="scientific">bioreactor metagenome</name>
    <dbReference type="NCBI Taxonomy" id="1076179"/>
    <lineage>
        <taxon>unclassified sequences</taxon>
        <taxon>metagenomes</taxon>
        <taxon>ecological metagenomes</taxon>
    </lineage>
</organism>
<evidence type="ECO:0000313" key="1">
    <source>
        <dbReference type="EMBL" id="MPM87115.1"/>
    </source>
</evidence>
<gene>
    <name evidence="1" type="ORF">SDC9_134208</name>
</gene>